<dbReference type="RefSeq" id="WP_034701158.1">
    <property type="nucleotide sequence ID" value="NZ_JPRO01000001.1"/>
</dbReference>
<dbReference type="Proteomes" id="UP000028703">
    <property type="component" value="Unassembled WGS sequence"/>
</dbReference>
<feature type="repeat" description="TPR" evidence="3">
    <location>
        <begin position="400"/>
        <end position="433"/>
    </location>
</feature>
<feature type="repeat" description="TPR" evidence="3">
    <location>
        <begin position="197"/>
        <end position="230"/>
    </location>
</feature>
<accession>A0A085ZXZ4</accession>
<dbReference type="STRING" id="421531.IX38_02005"/>
<feature type="repeat" description="TPR" evidence="3">
    <location>
        <begin position="129"/>
        <end position="162"/>
    </location>
</feature>
<dbReference type="SMART" id="SM00028">
    <property type="entry name" value="TPR"/>
    <property type="match status" value="9"/>
</dbReference>
<comment type="caution">
    <text evidence="4">The sequence shown here is derived from an EMBL/GenBank/DDBJ whole genome shotgun (WGS) entry which is preliminary data.</text>
</comment>
<keyword evidence="1" id="KW-0677">Repeat</keyword>
<dbReference type="AlphaFoldDB" id="A0A085ZXZ4"/>
<organism evidence="4 5">
    <name type="scientific">Chryseobacterium luteum</name>
    <dbReference type="NCBI Taxonomy" id="421531"/>
    <lineage>
        <taxon>Bacteria</taxon>
        <taxon>Pseudomonadati</taxon>
        <taxon>Bacteroidota</taxon>
        <taxon>Flavobacteriia</taxon>
        <taxon>Flavobacteriales</taxon>
        <taxon>Weeksellaceae</taxon>
        <taxon>Chryseobacterium group</taxon>
        <taxon>Chryseobacterium</taxon>
    </lineage>
</organism>
<feature type="repeat" description="TPR" evidence="3">
    <location>
        <begin position="265"/>
        <end position="298"/>
    </location>
</feature>
<feature type="repeat" description="TPR" evidence="3">
    <location>
        <begin position="231"/>
        <end position="264"/>
    </location>
</feature>
<gene>
    <name evidence="4" type="ORF">IX38_02005</name>
</gene>
<dbReference type="eggNOG" id="COG0457">
    <property type="taxonomic scope" value="Bacteria"/>
</dbReference>
<evidence type="ECO:0000313" key="5">
    <source>
        <dbReference type="Proteomes" id="UP000028703"/>
    </source>
</evidence>
<dbReference type="PANTHER" id="PTHR44858:SF1">
    <property type="entry name" value="UDP-N-ACETYLGLUCOSAMINE--PEPTIDE N-ACETYLGLUCOSAMINYLTRANSFERASE SPINDLY-RELATED"/>
    <property type="match status" value="1"/>
</dbReference>
<dbReference type="OrthoDB" id="9803982at2"/>
<evidence type="ECO:0000313" key="4">
    <source>
        <dbReference type="EMBL" id="KFF09308.1"/>
    </source>
</evidence>
<keyword evidence="2 3" id="KW-0802">TPR repeat</keyword>
<evidence type="ECO:0008006" key="6">
    <source>
        <dbReference type="Google" id="ProtNLM"/>
    </source>
</evidence>
<evidence type="ECO:0000256" key="1">
    <source>
        <dbReference type="ARBA" id="ARBA00022737"/>
    </source>
</evidence>
<dbReference type="InterPro" id="IPR019734">
    <property type="entry name" value="TPR_rpt"/>
</dbReference>
<name>A0A085ZXZ4_9FLAO</name>
<dbReference type="Pfam" id="PF07719">
    <property type="entry name" value="TPR_2"/>
    <property type="match status" value="1"/>
</dbReference>
<dbReference type="PANTHER" id="PTHR44858">
    <property type="entry name" value="TETRATRICOPEPTIDE REPEAT PROTEIN 6"/>
    <property type="match status" value="1"/>
</dbReference>
<proteinExistence type="predicted"/>
<dbReference type="EMBL" id="JPRO01000001">
    <property type="protein sequence ID" value="KFF09308.1"/>
    <property type="molecule type" value="Genomic_DNA"/>
</dbReference>
<dbReference type="Pfam" id="PF13432">
    <property type="entry name" value="TPR_16"/>
    <property type="match status" value="2"/>
</dbReference>
<dbReference type="InterPro" id="IPR050498">
    <property type="entry name" value="Ycf3"/>
</dbReference>
<sequence length="460" mass="53995">MEEYFGNELVKKFEEMMENNDEFYFDTEELEDIIVYYLELGDFNYADNAVNYGLKLHPNSLDIKIKRLEILLEWEDYNTAKELIDELKGSSMENTDFMVCYAKYYSNLGNPRKAIDICKKALELQEEENFLHNFIADEYVNLGDPFNALKHYRKALKEDPTDEYSLENCMICFSDLNKSEEAIAFLNEYLDEFAYSETAWFEYGQFYFNRKNYEEAIKGYDYLLAINSSSVGVYANKAACYEALGQYQKAVEVYEEMLELEYTKAFTFYKIGLCYKAQKQSIMALNAFQRSLREDPQFYLAMMEQSYLYEEMGGMKEALHFAIEATQLNDSNLDYQKRLAFLLIDSGKFEESLSCLKKLVDAEPSRFYNWYAYSEVLMLLGEYEEAVTILNNAIKVHDRAELYYQLSNCYFNLRNPEKGTESLQKALSIDSSLATDMQKKYPFIKDEVKKVKAKVKKKNS</sequence>
<dbReference type="Pfam" id="PF13181">
    <property type="entry name" value="TPR_8"/>
    <property type="match status" value="3"/>
</dbReference>
<dbReference type="Gene3D" id="1.25.40.10">
    <property type="entry name" value="Tetratricopeptide repeat domain"/>
    <property type="match status" value="3"/>
</dbReference>
<reference evidence="4 5" key="1">
    <citation type="submission" date="2014-07" db="EMBL/GenBank/DDBJ databases">
        <title>Genome of Chryseobacterium luteum DSM 18605.</title>
        <authorList>
            <person name="Stropko S.J."/>
            <person name="Pipes S.E."/>
            <person name="Newman J.D."/>
        </authorList>
    </citation>
    <scope>NUCLEOTIDE SEQUENCE [LARGE SCALE GENOMIC DNA]</scope>
    <source>
        <strain evidence="4 5">DSM 18605</strain>
    </source>
</reference>
<protein>
    <recommendedName>
        <fullName evidence="6">Tetratricopeptide repeat protein</fullName>
    </recommendedName>
</protein>
<evidence type="ECO:0000256" key="2">
    <source>
        <dbReference type="ARBA" id="ARBA00022803"/>
    </source>
</evidence>
<dbReference type="InterPro" id="IPR011990">
    <property type="entry name" value="TPR-like_helical_dom_sf"/>
</dbReference>
<evidence type="ECO:0000256" key="3">
    <source>
        <dbReference type="PROSITE-ProRule" id="PRU00339"/>
    </source>
</evidence>
<dbReference type="SUPFAM" id="SSF48452">
    <property type="entry name" value="TPR-like"/>
    <property type="match status" value="3"/>
</dbReference>
<dbReference type="PROSITE" id="PS50005">
    <property type="entry name" value="TPR"/>
    <property type="match status" value="5"/>
</dbReference>
<dbReference type="InterPro" id="IPR013105">
    <property type="entry name" value="TPR_2"/>
</dbReference>
<keyword evidence="5" id="KW-1185">Reference proteome</keyword>